<dbReference type="Pfam" id="PF09346">
    <property type="entry name" value="SMI1_KNR4"/>
    <property type="match status" value="1"/>
</dbReference>
<reference evidence="2 3" key="1">
    <citation type="submission" date="2021-01" db="EMBL/GenBank/DDBJ databases">
        <title>Whole genome shotgun sequence of Planobispora longispora NBRC 13918.</title>
        <authorList>
            <person name="Komaki H."/>
            <person name="Tamura T."/>
        </authorList>
    </citation>
    <scope>NUCLEOTIDE SEQUENCE [LARGE SCALE GENOMIC DNA]</scope>
    <source>
        <strain evidence="2 3">NBRC 13918</strain>
    </source>
</reference>
<feature type="domain" description="Knr4/Smi1-like" evidence="1">
    <location>
        <begin position="56"/>
        <end position="200"/>
    </location>
</feature>
<dbReference type="SUPFAM" id="SSF160631">
    <property type="entry name" value="SMI1/KNR4-like"/>
    <property type="match status" value="1"/>
</dbReference>
<name>A0A8J3RPH0_9ACTN</name>
<dbReference type="Proteomes" id="UP000616724">
    <property type="component" value="Unassembled WGS sequence"/>
</dbReference>
<protein>
    <recommendedName>
        <fullName evidence="1">Knr4/Smi1-like domain-containing protein</fullName>
    </recommendedName>
</protein>
<evidence type="ECO:0000259" key="1">
    <source>
        <dbReference type="SMART" id="SM00860"/>
    </source>
</evidence>
<organism evidence="2 3">
    <name type="scientific">Planobispora longispora</name>
    <dbReference type="NCBI Taxonomy" id="28887"/>
    <lineage>
        <taxon>Bacteria</taxon>
        <taxon>Bacillati</taxon>
        <taxon>Actinomycetota</taxon>
        <taxon>Actinomycetes</taxon>
        <taxon>Streptosporangiales</taxon>
        <taxon>Streptosporangiaceae</taxon>
        <taxon>Planobispora</taxon>
    </lineage>
</organism>
<dbReference type="RefSeq" id="WP_203892853.1">
    <property type="nucleotide sequence ID" value="NZ_BOOH01000039.1"/>
</dbReference>
<comment type="caution">
    <text evidence="2">The sequence shown here is derived from an EMBL/GenBank/DDBJ whole genome shotgun (WGS) entry which is preliminary data.</text>
</comment>
<evidence type="ECO:0000313" key="3">
    <source>
        <dbReference type="Proteomes" id="UP000616724"/>
    </source>
</evidence>
<sequence length="208" mass="24100">MSTPDAPHYPWMDLLRTVNRAVHERHERTLVSYPPGSIGHQQVTAQCPPDWLGAEGAAEAEIVRHEERLGMRLPPSYREFLQVTNGWDEETRSSLRLLPIAEVGWTRDVDPGLAETWGPKLGLPDIPDEDYFRYGAGQDPIHIRDEYVPGTLYIAEYLEGQVYLLNPHIVTPDGEWEAWTFATWYPGAYRFRSFWDLMTKDVFREFRP</sequence>
<proteinExistence type="predicted"/>
<dbReference type="InterPro" id="IPR018958">
    <property type="entry name" value="Knr4/Smi1-like_dom"/>
</dbReference>
<dbReference type="AlphaFoldDB" id="A0A8J3RPH0"/>
<gene>
    <name evidence="2" type="ORF">Plo01_47690</name>
</gene>
<dbReference type="SMART" id="SM00860">
    <property type="entry name" value="SMI1_KNR4"/>
    <property type="match status" value="1"/>
</dbReference>
<dbReference type="Gene3D" id="3.40.1580.10">
    <property type="entry name" value="SMI1/KNR4-like"/>
    <property type="match status" value="1"/>
</dbReference>
<dbReference type="EMBL" id="BOOH01000039">
    <property type="protein sequence ID" value="GIH78340.1"/>
    <property type="molecule type" value="Genomic_DNA"/>
</dbReference>
<dbReference type="InterPro" id="IPR037883">
    <property type="entry name" value="Knr4/Smi1-like_sf"/>
</dbReference>
<evidence type="ECO:0000313" key="2">
    <source>
        <dbReference type="EMBL" id="GIH78340.1"/>
    </source>
</evidence>
<accession>A0A8J3RPH0</accession>
<keyword evidence="3" id="KW-1185">Reference proteome</keyword>